<accession>U2TQF8</accession>
<dbReference type="InterPro" id="IPR036271">
    <property type="entry name" value="Tet_transcr_reg_TetR-rel_C_sf"/>
</dbReference>
<comment type="caution">
    <text evidence="4">The sequence shown here is derived from an EMBL/GenBank/DDBJ whole genome shotgun (WGS) entry which is preliminary data.</text>
</comment>
<dbReference type="SUPFAM" id="SSF48498">
    <property type="entry name" value="Tetracyclin repressor-like, C-terminal domain"/>
    <property type="match status" value="1"/>
</dbReference>
<dbReference type="AlphaFoldDB" id="U2TQF8"/>
<dbReference type="Proteomes" id="UP000016638">
    <property type="component" value="Unassembled WGS sequence"/>
</dbReference>
<dbReference type="eggNOG" id="COG1309">
    <property type="taxonomic scope" value="Bacteria"/>
</dbReference>
<evidence type="ECO:0000313" key="4">
    <source>
        <dbReference type="EMBL" id="ERL08665.1"/>
    </source>
</evidence>
<dbReference type="SUPFAM" id="SSF46689">
    <property type="entry name" value="Homeodomain-like"/>
    <property type="match status" value="1"/>
</dbReference>
<organism evidence="4 5">
    <name type="scientific">Olsenella profusa F0195</name>
    <dbReference type="NCBI Taxonomy" id="1125712"/>
    <lineage>
        <taxon>Bacteria</taxon>
        <taxon>Bacillati</taxon>
        <taxon>Actinomycetota</taxon>
        <taxon>Coriobacteriia</taxon>
        <taxon>Coriobacteriales</taxon>
        <taxon>Atopobiaceae</taxon>
        <taxon>Olsenella</taxon>
    </lineage>
</organism>
<name>U2TQF8_9ACTN</name>
<proteinExistence type="predicted"/>
<dbReference type="Gene3D" id="1.10.357.10">
    <property type="entry name" value="Tetracycline Repressor, domain 2"/>
    <property type="match status" value="1"/>
</dbReference>
<dbReference type="PANTHER" id="PTHR30055:SF226">
    <property type="entry name" value="HTH-TYPE TRANSCRIPTIONAL REGULATOR PKSA"/>
    <property type="match status" value="1"/>
</dbReference>
<dbReference type="EMBL" id="AWEZ01000043">
    <property type="protein sequence ID" value="ERL08665.1"/>
    <property type="molecule type" value="Genomic_DNA"/>
</dbReference>
<gene>
    <name evidence="4" type="ORF">HMPREF1316_0415</name>
</gene>
<keyword evidence="5" id="KW-1185">Reference proteome</keyword>
<dbReference type="GO" id="GO:0000976">
    <property type="term" value="F:transcription cis-regulatory region binding"/>
    <property type="evidence" value="ECO:0007669"/>
    <property type="project" value="TreeGrafter"/>
</dbReference>
<dbReference type="InterPro" id="IPR009057">
    <property type="entry name" value="Homeodomain-like_sf"/>
</dbReference>
<dbReference type="PATRIC" id="fig|1125712.3.peg.1041"/>
<dbReference type="InterPro" id="IPR001647">
    <property type="entry name" value="HTH_TetR"/>
</dbReference>
<evidence type="ECO:0000256" key="2">
    <source>
        <dbReference type="PROSITE-ProRule" id="PRU00335"/>
    </source>
</evidence>
<dbReference type="Gene3D" id="1.10.10.60">
    <property type="entry name" value="Homeodomain-like"/>
    <property type="match status" value="1"/>
</dbReference>
<evidence type="ECO:0000313" key="5">
    <source>
        <dbReference type="Proteomes" id="UP000016638"/>
    </source>
</evidence>
<feature type="DNA-binding region" description="H-T-H motif" evidence="2">
    <location>
        <begin position="44"/>
        <end position="63"/>
    </location>
</feature>
<evidence type="ECO:0000259" key="3">
    <source>
        <dbReference type="PROSITE" id="PS50977"/>
    </source>
</evidence>
<dbReference type="OrthoDB" id="8479950at2"/>
<protein>
    <submittedName>
        <fullName evidence="4">Transcriptional regulator, TetR family</fullName>
    </submittedName>
</protein>
<sequence length="230" mass="27282">MDDFDGSILPGEDNAFRRLPEERRDAIARASIEAFGRNDYKSASTDDIARSAGISKGLLFFYCKSKRQLYLRTMEYLYDRAVEVAVDDGLWRIDDFFELMEYAATKKMALMERFPWALAFSIRAFYPEHRDVKDTMDRWTQRQTDAMFERFFKNVDWGRFRDDVDPRHVLDMIIWLADGWMHQRRAAREAIDLDALMAEFLSWCDMLRTWAYKPEYAGREGRPNGKEVRS</sequence>
<dbReference type="Pfam" id="PF00440">
    <property type="entry name" value="TetR_N"/>
    <property type="match status" value="1"/>
</dbReference>
<dbReference type="PANTHER" id="PTHR30055">
    <property type="entry name" value="HTH-TYPE TRANSCRIPTIONAL REGULATOR RUTR"/>
    <property type="match status" value="1"/>
</dbReference>
<dbReference type="STRING" id="1125712.HMPREF1316_0415"/>
<reference evidence="4 5" key="1">
    <citation type="submission" date="2013-08" db="EMBL/GenBank/DDBJ databases">
        <authorList>
            <person name="Durkin A.S."/>
            <person name="Haft D.R."/>
            <person name="McCorrison J."/>
            <person name="Torralba M."/>
            <person name="Gillis M."/>
            <person name="Haft D.H."/>
            <person name="Methe B."/>
            <person name="Sutton G."/>
            <person name="Nelson K.E."/>
        </authorList>
    </citation>
    <scope>NUCLEOTIDE SEQUENCE [LARGE SCALE GENOMIC DNA]</scope>
    <source>
        <strain evidence="4 5">F0195</strain>
    </source>
</reference>
<feature type="domain" description="HTH tetR-type" evidence="3">
    <location>
        <begin position="21"/>
        <end position="81"/>
    </location>
</feature>
<evidence type="ECO:0000256" key="1">
    <source>
        <dbReference type="ARBA" id="ARBA00023125"/>
    </source>
</evidence>
<dbReference type="GO" id="GO:0003700">
    <property type="term" value="F:DNA-binding transcription factor activity"/>
    <property type="evidence" value="ECO:0007669"/>
    <property type="project" value="TreeGrafter"/>
</dbReference>
<dbReference type="RefSeq" id="WP_021725805.1">
    <property type="nucleotide sequence ID" value="NZ_AWEZ01000043.1"/>
</dbReference>
<keyword evidence="1 2" id="KW-0238">DNA-binding</keyword>
<dbReference type="InterPro" id="IPR050109">
    <property type="entry name" value="HTH-type_TetR-like_transc_reg"/>
</dbReference>
<dbReference type="PROSITE" id="PS50977">
    <property type="entry name" value="HTH_TETR_2"/>
    <property type="match status" value="1"/>
</dbReference>